<evidence type="ECO:0000313" key="2">
    <source>
        <dbReference type="EMBL" id="CAG6698331.1"/>
    </source>
</evidence>
<sequence>MVLEMNKLGSGYNHVFLRRIYRSIFYNDYNNLSHLSTNIHDRGTATTTNEEYLSLSLFSHSLSPPPFTTYLSLPPLLLLLFTLSSPFTPKRIYFSRIVFKQRHQMTE</sequence>
<accession>A0A8D8U082</accession>
<evidence type="ECO:0000256" key="1">
    <source>
        <dbReference type="SAM" id="Phobius"/>
    </source>
</evidence>
<organism evidence="2">
    <name type="scientific">Cacopsylla melanoneura</name>
    <dbReference type="NCBI Taxonomy" id="428564"/>
    <lineage>
        <taxon>Eukaryota</taxon>
        <taxon>Metazoa</taxon>
        <taxon>Ecdysozoa</taxon>
        <taxon>Arthropoda</taxon>
        <taxon>Hexapoda</taxon>
        <taxon>Insecta</taxon>
        <taxon>Pterygota</taxon>
        <taxon>Neoptera</taxon>
        <taxon>Paraneoptera</taxon>
        <taxon>Hemiptera</taxon>
        <taxon>Sternorrhyncha</taxon>
        <taxon>Psylloidea</taxon>
        <taxon>Psyllidae</taxon>
        <taxon>Psyllinae</taxon>
        <taxon>Cacopsylla</taxon>
    </lineage>
</organism>
<dbReference type="AlphaFoldDB" id="A0A8D8U082"/>
<proteinExistence type="predicted"/>
<keyword evidence="1" id="KW-0812">Transmembrane</keyword>
<reference evidence="2" key="1">
    <citation type="submission" date="2021-05" db="EMBL/GenBank/DDBJ databases">
        <authorList>
            <person name="Alioto T."/>
            <person name="Alioto T."/>
            <person name="Gomez Garrido J."/>
        </authorList>
    </citation>
    <scope>NUCLEOTIDE SEQUENCE</scope>
</reference>
<keyword evidence="1" id="KW-0472">Membrane</keyword>
<name>A0A8D8U082_9HEMI</name>
<keyword evidence="1" id="KW-1133">Transmembrane helix</keyword>
<protein>
    <submittedName>
        <fullName evidence="2">Uncharacterized protein</fullName>
    </submittedName>
</protein>
<feature type="transmembrane region" description="Helical" evidence="1">
    <location>
        <begin position="67"/>
        <end position="87"/>
    </location>
</feature>
<dbReference type="EMBL" id="HBUF01337570">
    <property type="protein sequence ID" value="CAG6698331.1"/>
    <property type="molecule type" value="Transcribed_RNA"/>
</dbReference>